<sequence>MCVNTASNLRSPCIIENLNGQLAVQHRMATYKWLGRPEAGARAP</sequence>
<protein>
    <submittedName>
        <fullName evidence="1">Predicted protein</fullName>
    </submittedName>
</protein>
<gene>
    <name evidence="1" type="ORF">LEMA_uP110040.1</name>
</gene>
<dbReference type="Proteomes" id="UP000002668">
    <property type="component" value="Genome"/>
</dbReference>
<evidence type="ECO:0000313" key="1">
    <source>
        <dbReference type="EMBL" id="CBX96739.1"/>
    </source>
</evidence>
<organism evidence="2">
    <name type="scientific">Leptosphaeria maculans (strain JN3 / isolate v23.1.3 / race Av1-4-5-6-7-8)</name>
    <name type="common">Blackleg fungus</name>
    <name type="synonym">Phoma lingam</name>
    <dbReference type="NCBI Taxonomy" id="985895"/>
    <lineage>
        <taxon>Eukaryota</taxon>
        <taxon>Fungi</taxon>
        <taxon>Dikarya</taxon>
        <taxon>Ascomycota</taxon>
        <taxon>Pezizomycotina</taxon>
        <taxon>Dothideomycetes</taxon>
        <taxon>Pleosporomycetidae</taxon>
        <taxon>Pleosporales</taxon>
        <taxon>Pleosporineae</taxon>
        <taxon>Leptosphaeriaceae</taxon>
        <taxon>Plenodomus</taxon>
        <taxon>Plenodomus lingam/Leptosphaeria maculans species complex</taxon>
    </lineage>
</organism>
<reference evidence="2" key="1">
    <citation type="journal article" date="2011" name="Nat. Commun.">
        <title>Effector diversification within compartments of the Leptosphaeria maculans genome affected by Repeat-Induced Point mutations.</title>
        <authorList>
            <person name="Rouxel T."/>
            <person name="Grandaubert J."/>
            <person name="Hane J.K."/>
            <person name="Hoede C."/>
            <person name="van de Wouw A.P."/>
            <person name="Couloux A."/>
            <person name="Dominguez V."/>
            <person name="Anthouard V."/>
            <person name="Bally P."/>
            <person name="Bourras S."/>
            <person name="Cozijnsen A.J."/>
            <person name="Ciuffetti L.M."/>
            <person name="Degrave A."/>
            <person name="Dilmaghani A."/>
            <person name="Duret L."/>
            <person name="Fudal I."/>
            <person name="Goodwin S.B."/>
            <person name="Gout L."/>
            <person name="Glaser N."/>
            <person name="Linglin J."/>
            <person name="Kema G.H.J."/>
            <person name="Lapalu N."/>
            <person name="Lawrence C.B."/>
            <person name="May K."/>
            <person name="Meyer M."/>
            <person name="Ollivier B."/>
            <person name="Poulain J."/>
            <person name="Schoch C.L."/>
            <person name="Simon A."/>
            <person name="Spatafora J.W."/>
            <person name="Stachowiak A."/>
            <person name="Turgeon B.G."/>
            <person name="Tyler B.M."/>
            <person name="Vincent D."/>
            <person name="Weissenbach J."/>
            <person name="Amselem J."/>
            <person name="Quesneville H."/>
            <person name="Oliver R.P."/>
            <person name="Wincker P."/>
            <person name="Balesdent M.-H."/>
            <person name="Howlett B.J."/>
        </authorList>
    </citation>
    <scope>NUCLEOTIDE SEQUENCE [LARGE SCALE GENOMIC DNA]</scope>
    <source>
        <strain evidence="2">JN3 / isolate v23.1.3 / race Av1-4-5-6-7-8</strain>
    </source>
</reference>
<name>E4ZZE4_LEPMJ</name>
<dbReference type="VEuPathDB" id="FungiDB:LEMA_uP110040.1"/>
<accession>E4ZZE4</accession>
<dbReference type="InParanoid" id="E4ZZE4"/>
<keyword evidence="2" id="KW-1185">Reference proteome</keyword>
<dbReference type="AlphaFoldDB" id="E4ZZE4"/>
<evidence type="ECO:0000313" key="2">
    <source>
        <dbReference type="Proteomes" id="UP000002668"/>
    </source>
</evidence>
<dbReference type="HOGENOM" id="CLU_3224731_0_0_1"/>
<proteinExistence type="predicted"/>
<dbReference type="EMBL" id="FP929129">
    <property type="protein sequence ID" value="CBX96739.1"/>
    <property type="molecule type" value="Genomic_DNA"/>
</dbReference>